<dbReference type="Proteomes" id="UP000287144">
    <property type="component" value="Unassembled WGS sequence"/>
</dbReference>
<evidence type="ECO:0000313" key="2">
    <source>
        <dbReference type="Proteomes" id="UP000287144"/>
    </source>
</evidence>
<comment type="caution">
    <text evidence="1">The sequence shown here is derived from an EMBL/GenBank/DDBJ whole genome shotgun (WGS) entry which is preliminary data.</text>
</comment>
<sequence length="64" mass="6754">MSHSGAVGVGPAGHVQASWWLVVAPGGSWRGLALDTGQYMCHGSGANSDLLIEIDRHSYARFNT</sequence>
<protein>
    <submittedName>
        <fullName evidence="1">Uncharacterized protein</fullName>
    </submittedName>
</protein>
<dbReference type="AlphaFoldDB" id="A0A428UMS1"/>
<proteinExistence type="predicted"/>
<dbReference type="EMBL" id="NKCK01000003">
    <property type="protein sequence ID" value="RSM15619.1"/>
    <property type="molecule type" value="Genomic_DNA"/>
</dbReference>
<organism evidence="1 2">
    <name type="scientific">Fusarium oligoseptatum</name>
    <dbReference type="NCBI Taxonomy" id="2604345"/>
    <lineage>
        <taxon>Eukaryota</taxon>
        <taxon>Fungi</taxon>
        <taxon>Dikarya</taxon>
        <taxon>Ascomycota</taxon>
        <taxon>Pezizomycotina</taxon>
        <taxon>Sordariomycetes</taxon>
        <taxon>Hypocreomycetidae</taxon>
        <taxon>Hypocreales</taxon>
        <taxon>Nectriaceae</taxon>
        <taxon>Fusarium</taxon>
        <taxon>Fusarium solani species complex</taxon>
    </lineage>
</organism>
<gene>
    <name evidence="1" type="ORF">CEP52_000721</name>
</gene>
<reference evidence="1 2" key="1">
    <citation type="submission" date="2017-06" db="EMBL/GenBank/DDBJ databases">
        <title>Comparative genomic analysis of Ambrosia Fusariam Clade fungi.</title>
        <authorList>
            <person name="Stajich J.E."/>
            <person name="Carrillo J."/>
            <person name="Kijimoto T."/>
            <person name="Eskalen A."/>
            <person name="O'Donnell K."/>
            <person name="Kasson M."/>
        </authorList>
    </citation>
    <scope>NUCLEOTIDE SEQUENCE [LARGE SCALE GENOMIC DNA]</scope>
    <source>
        <strain evidence="1 2">NRRL62579</strain>
    </source>
</reference>
<accession>A0A428UMS1</accession>
<evidence type="ECO:0000313" key="1">
    <source>
        <dbReference type="EMBL" id="RSM15619.1"/>
    </source>
</evidence>
<name>A0A428UMS1_9HYPO</name>
<keyword evidence="2" id="KW-1185">Reference proteome</keyword>